<dbReference type="EMBL" id="CAMXCT020005038">
    <property type="protein sequence ID" value="CAL1164568.1"/>
    <property type="molecule type" value="Genomic_DNA"/>
</dbReference>
<reference evidence="2 3" key="2">
    <citation type="submission" date="2024-05" db="EMBL/GenBank/DDBJ databases">
        <authorList>
            <person name="Chen Y."/>
            <person name="Shah S."/>
            <person name="Dougan E. K."/>
            <person name="Thang M."/>
            <person name="Chan C."/>
        </authorList>
    </citation>
    <scope>NUCLEOTIDE SEQUENCE [LARGE SCALE GENOMIC DNA]</scope>
</reference>
<accession>A0A9P1DM65</accession>
<proteinExistence type="predicted"/>
<dbReference type="EMBL" id="CAMXCT030005038">
    <property type="protein sequence ID" value="CAL4798505.1"/>
    <property type="molecule type" value="Genomic_DNA"/>
</dbReference>
<evidence type="ECO:0000313" key="2">
    <source>
        <dbReference type="EMBL" id="CAL4798505.1"/>
    </source>
</evidence>
<dbReference type="Proteomes" id="UP001152797">
    <property type="component" value="Unassembled WGS sequence"/>
</dbReference>
<protein>
    <submittedName>
        <fullName evidence="2">F-box/LRR-repeat protein 4</fullName>
    </submittedName>
</protein>
<evidence type="ECO:0000313" key="1">
    <source>
        <dbReference type="EMBL" id="CAI4011193.1"/>
    </source>
</evidence>
<sequence length="702" mass="77336">MATAAVTVPGGAGASGVIPCPLPATVEDAICAVQKTQPGEPCQTWLGECRAFPGVQYLKPGTALEAAAYTLVSYDTLGSSAINVPQTECRGINLKQLSQLVDFIRDHAHLCVETCSFVELVAKDAETQFPCWFVSHAWQEAVCRFVACLRQHAELRNAAGLAYWVCAYANNQHKLQDEISANPRGTSFYKAMKLAVGVVLILDQDVEERNTGTPLLLDVAATDSSNEAHVITDGLAAPEARLMPLLGFLAKALREANFPTLLAQKGLSVDISKADASKAEDKIRILNCIRLPQARTKELTDVAPLQDPNYSAVNKALAAHFAIASWFGAVTQGQDTSNLRRALAADSSRHMVELSFTGCRGFGDDSLQQLLNHLPRKLRLLRLDLAFTGVQSWNFQKEMPPLEQLTLRFTGSRLADASGLAQMLDTEQCLALSLKSLQLWFSNLPSLVELGSWEPLTKLQLEELVLQLKRCGQVPPEAKQSLILRCIHCHIVTLEVELAGSKAVDYVDFDDAIDDSGGRAPFPCSHSRCHEFHENVHGFCPKHRLLRHCWKLASWWRTAWRWAELSLLFTLQAAAEIQQRTTLAVILLSLYPVACLSLEESLGVPWAAICTLLSVIVLSSIVTTSIRFDTVRAQILQEAVATEASYSQVPCSNPSSVCSFTRCMMYVNVCLFERFLTRLSPIRIRVGQSKAKPRKPRETRTP</sequence>
<organism evidence="1">
    <name type="scientific">Cladocopium goreaui</name>
    <dbReference type="NCBI Taxonomy" id="2562237"/>
    <lineage>
        <taxon>Eukaryota</taxon>
        <taxon>Sar</taxon>
        <taxon>Alveolata</taxon>
        <taxon>Dinophyceae</taxon>
        <taxon>Suessiales</taxon>
        <taxon>Symbiodiniaceae</taxon>
        <taxon>Cladocopium</taxon>
    </lineage>
</organism>
<dbReference type="SUPFAM" id="SSF52047">
    <property type="entry name" value="RNI-like"/>
    <property type="match status" value="1"/>
</dbReference>
<dbReference type="EMBL" id="CAMXCT010005038">
    <property type="protein sequence ID" value="CAI4011193.1"/>
    <property type="molecule type" value="Genomic_DNA"/>
</dbReference>
<comment type="caution">
    <text evidence="1">The sequence shown here is derived from an EMBL/GenBank/DDBJ whole genome shotgun (WGS) entry which is preliminary data.</text>
</comment>
<reference evidence="1" key="1">
    <citation type="submission" date="2022-10" db="EMBL/GenBank/DDBJ databases">
        <authorList>
            <person name="Chen Y."/>
            <person name="Dougan E. K."/>
            <person name="Chan C."/>
            <person name="Rhodes N."/>
            <person name="Thang M."/>
        </authorList>
    </citation>
    <scope>NUCLEOTIDE SEQUENCE</scope>
</reference>
<dbReference type="Gene3D" id="3.80.10.10">
    <property type="entry name" value="Ribonuclease Inhibitor"/>
    <property type="match status" value="1"/>
</dbReference>
<dbReference type="InterPro" id="IPR032675">
    <property type="entry name" value="LRR_dom_sf"/>
</dbReference>
<gene>
    <name evidence="1" type="ORF">C1SCF055_LOCUS36376</name>
</gene>
<keyword evidence="3" id="KW-1185">Reference proteome</keyword>
<name>A0A9P1DM65_9DINO</name>
<dbReference type="AlphaFoldDB" id="A0A9P1DM65"/>
<evidence type="ECO:0000313" key="3">
    <source>
        <dbReference type="Proteomes" id="UP001152797"/>
    </source>
</evidence>